<keyword evidence="5" id="KW-1185">Reference proteome</keyword>
<dbReference type="Gene3D" id="2.160.20.10">
    <property type="entry name" value="Single-stranded right-handed beta-helix, Pectin lyase-like"/>
    <property type="match status" value="1"/>
</dbReference>
<name>A0ABW2H9W0_9ACTN</name>
<dbReference type="PROSITE" id="PS51178">
    <property type="entry name" value="PASTA"/>
    <property type="match status" value="1"/>
</dbReference>
<dbReference type="Proteomes" id="UP001596392">
    <property type="component" value="Unassembled WGS sequence"/>
</dbReference>
<dbReference type="PANTHER" id="PTHR46580">
    <property type="entry name" value="SENSOR KINASE-RELATED"/>
    <property type="match status" value="1"/>
</dbReference>
<evidence type="ECO:0000256" key="2">
    <source>
        <dbReference type="SAM" id="SignalP"/>
    </source>
</evidence>
<dbReference type="InterPro" id="IPR028994">
    <property type="entry name" value="Integrin_alpha_N"/>
</dbReference>
<evidence type="ECO:0000259" key="3">
    <source>
        <dbReference type="PROSITE" id="PS51178"/>
    </source>
</evidence>
<dbReference type="InterPro" id="IPR011050">
    <property type="entry name" value="Pectin_lyase_fold/virulence"/>
</dbReference>
<accession>A0ABW2H9W0</accession>
<dbReference type="SMART" id="SM00710">
    <property type="entry name" value="PbH1"/>
    <property type="match status" value="6"/>
</dbReference>
<dbReference type="Pfam" id="PF13517">
    <property type="entry name" value="FG-GAP_3"/>
    <property type="match status" value="1"/>
</dbReference>
<dbReference type="Gene3D" id="3.30.10.20">
    <property type="match status" value="1"/>
</dbReference>
<feature type="domain" description="PASTA" evidence="3">
    <location>
        <begin position="709"/>
        <end position="780"/>
    </location>
</feature>
<dbReference type="CDD" id="cd06577">
    <property type="entry name" value="PASTA_pknB"/>
    <property type="match status" value="1"/>
</dbReference>
<feature type="chain" id="PRO_5045810992" evidence="2">
    <location>
        <begin position="23"/>
        <end position="789"/>
    </location>
</feature>
<evidence type="ECO:0000313" key="5">
    <source>
        <dbReference type="Proteomes" id="UP001596392"/>
    </source>
</evidence>
<dbReference type="SUPFAM" id="SSF51126">
    <property type="entry name" value="Pectin lyase-like"/>
    <property type="match status" value="1"/>
</dbReference>
<dbReference type="SUPFAM" id="SSF69318">
    <property type="entry name" value="Integrin alpha N-terminal domain"/>
    <property type="match status" value="1"/>
</dbReference>
<dbReference type="EMBL" id="JBHTAC010000050">
    <property type="protein sequence ID" value="MFC7247123.1"/>
    <property type="molecule type" value="Genomic_DNA"/>
</dbReference>
<feature type="signal peptide" evidence="2">
    <location>
        <begin position="1"/>
        <end position="22"/>
    </location>
</feature>
<comment type="caution">
    <text evidence="4">The sequence shown here is derived from an EMBL/GenBank/DDBJ whole genome shotgun (WGS) entry which is preliminary data.</text>
</comment>
<protein>
    <submittedName>
        <fullName evidence="4">FG-GAP-like repeat-containing protein</fullName>
    </submittedName>
</protein>
<dbReference type="Pfam" id="PF03793">
    <property type="entry name" value="PASTA"/>
    <property type="match status" value="1"/>
</dbReference>
<keyword evidence="1 2" id="KW-0732">Signal</keyword>
<dbReference type="InterPro" id="IPR012334">
    <property type="entry name" value="Pectin_lyas_fold"/>
</dbReference>
<dbReference type="InterPro" id="IPR013517">
    <property type="entry name" value="FG-GAP"/>
</dbReference>
<organism evidence="4 5">
    <name type="scientific">Catellatospora aurea</name>
    <dbReference type="NCBI Taxonomy" id="1337874"/>
    <lineage>
        <taxon>Bacteria</taxon>
        <taxon>Bacillati</taxon>
        <taxon>Actinomycetota</taxon>
        <taxon>Actinomycetes</taxon>
        <taxon>Micromonosporales</taxon>
        <taxon>Micromonosporaceae</taxon>
        <taxon>Catellatospora</taxon>
    </lineage>
</organism>
<dbReference type="SMART" id="SM00740">
    <property type="entry name" value="PASTA"/>
    <property type="match status" value="1"/>
</dbReference>
<dbReference type="InterPro" id="IPR005543">
    <property type="entry name" value="PASTA_dom"/>
</dbReference>
<dbReference type="Gene3D" id="2.130.10.130">
    <property type="entry name" value="Integrin alpha, N-terminal"/>
    <property type="match status" value="1"/>
</dbReference>
<reference evidence="5" key="1">
    <citation type="journal article" date="2019" name="Int. J. Syst. Evol. Microbiol.">
        <title>The Global Catalogue of Microorganisms (GCM) 10K type strain sequencing project: providing services to taxonomists for standard genome sequencing and annotation.</title>
        <authorList>
            <consortium name="The Broad Institute Genomics Platform"/>
            <consortium name="The Broad Institute Genome Sequencing Center for Infectious Disease"/>
            <person name="Wu L."/>
            <person name="Ma J."/>
        </authorList>
    </citation>
    <scope>NUCLEOTIDE SEQUENCE [LARGE SCALE GENOMIC DNA]</scope>
    <source>
        <strain evidence="5">CGMCC 1.9106</strain>
    </source>
</reference>
<dbReference type="PANTHER" id="PTHR46580:SF2">
    <property type="entry name" value="MAM DOMAIN-CONTAINING PROTEIN"/>
    <property type="match status" value="1"/>
</dbReference>
<evidence type="ECO:0000313" key="4">
    <source>
        <dbReference type="EMBL" id="MFC7247123.1"/>
    </source>
</evidence>
<evidence type="ECO:0000256" key="1">
    <source>
        <dbReference type="ARBA" id="ARBA00022729"/>
    </source>
</evidence>
<proteinExistence type="predicted"/>
<gene>
    <name evidence="4" type="ORF">ACFQO7_32005</name>
</gene>
<dbReference type="RefSeq" id="WP_376809879.1">
    <property type="nucleotide sequence ID" value="NZ_JBHTAC010000050.1"/>
</dbReference>
<dbReference type="InterPro" id="IPR006626">
    <property type="entry name" value="PbH1"/>
</dbReference>
<sequence length="789" mass="84479">MTVGAVLSVLSVGGAARAGASAADGGVAAGPTYSITADSQVDLFVQAVSVRDAVIKIAGNVNLNLSGKQDLAVAPGVQIIGDQSTYPKGPRLFTSTNPTYLFDIGDEWAGPSDNVRISGIRFDGGTPQGTVNSVAVSVRSSINVEIDHSEFYGWGVGVEVVDPWGNRITLANASTVHIHDNYMHDLQVQFGYGVVTGKGASALIEENVFYNNRHSIASDGREGSGYLLYRNLILANSGINADEQQIDMHAVNHCGDGHWNCGPAGEYMDIRYNTIQHVEGRSFLLRGDPYHRADVAYNVFALPQQEALHQNEGNDMLVWGNTFSLNTYNDAKYCDFDADGQTDRFMATGITWWYKSSLTTRWTYLNQSTKRAGSLTLGNVTGDSRCDIRHDGVTFDAGMNPTRGTDVLWRKVDGTNPLVWQVNTVGQVPASKNPGSALAGSDQILGTGDFDGDGDSDVITKSTDGKVHRVLMDNGLASSKDTQPTWIGPILAGVGDFDGDGADDVLWRRAGGRLEIWFSGMAIRSAAPTFNNSGAPVADSMQINGVGDFNGDGYADILWRDAQGDASIWYMNGGRFVSSLTHPGTDPFHVFQVAAVGDFNADHRADILWRSTDGRLVIWFSGQEAGKVFPTYKNLPGWLASSTWHIKNAGDFNADGRADILWHNTANGQVFIWFMSGGTWLGEAFPGNDSGGVWKIEGLLPIRNSFANTPPPPSGITVVVPNLTGLTETEASQALRDRNLLTGLVGTVIDCGLLDVVAEQTPNPGTVVPAGTRIHIDTGVVPAPPASCQ</sequence>